<dbReference type="AlphaFoldDB" id="A0A6L2P8S5"/>
<name>A0A6L2P8S5_COPFO</name>
<dbReference type="Proteomes" id="UP000502823">
    <property type="component" value="Unassembled WGS sequence"/>
</dbReference>
<dbReference type="PANTHER" id="PTHR45902:SF2">
    <property type="entry name" value="G-PROTEIN COUPLED RECEPTORS FAMILY 2 PROFILE 2 DOMAIN-CONTAINING PROTEIN"/>
    <property type="match status" value="1"/>
</dbReference>
<feature type="transmembrane region" description="Helical" evidence="5">
    <location>
        <begin position="172"/>
        <end position="191"/>
    </location>
</feature>
<dbReference type="Pfam" id="PF00002">
    <property type="entry name" value="7tm_2"/>
    <property type="match status" value="1"/>
</dbReference>
<comment type="caution">
    <text evidence="7">The sequence shown here is derived from an EMBL/GenBank/DDBJ whole genome shotgun (WGS) entry which is preliminary data.</text>
</comment>
<organism evidence="7 8">
    <name type="scientific">Coptotermes formosanus</name>
    <name type="common">Formosan subterranean termite</name>
    <dbReference type="NCBI Taxonomy" id="36987"/>
    <lineage>
        <taxon>Eukaryota</taxon>
        <taxon>Metazoa</taxon>
        <taxon>Ecdysozoa</taxon>
        <taxon>Arthropoda</taxon>
        <taxon>Hexapoda</taxon>
        <taxon>Insecta</taxon>
        <taxon>Pterygota</taxon>
        <taxon>Neoptera</taxon>
        <taxon>Polyneoptera</taxon>
        <taxon>Dictyoptera</taxon>
        <taxon>Blattodea</taxon>
        <taxon>Blattoidea</taxon>
        <taxon>Termitoidae</taxon>
        <taxon>Rhinotermitidae</taxon>
        <taxon>Coptotermes</taxon>
    </lineage>
</organism>
<evidence type="ECO:0000313" key="8">
    <source>
        <dbReference type="Proteomes" id="UP000502823"/>
    </source>
</evidence>
<feature type="transmembrane region" description="Helical" evidence="5">
    <location>
        <begin position="145"/>
        <end position="166"/>
    </location>
</feature>
<feature type="transmembrane region" description="Helical" evidence="5">
    <location>
        <begin position="357"/>
        <end position="375"/>
    </location>
</feature>
<evidence type="ECO:0000256" key="3">
    <source>
        <dbReference type="ARBA" id="ARBA00022989"/>
    </source>
</evidence>
<dbReference type="PANTHER" id="PTHR45902">
    <property type="entry name" value="LATROPHILIN RECEPTOR-LIKE PROTEIN A"/>
    <property type="match status" value="1"/>
</dbReference>
<feature type="domain" description="G-protein coupled receptors family 2 profile 2" evidence="6">
    <location>
        <begin position="108"/>
        <end position="368"/>
    </location>
</feature>
<dbReference type="GO" id="GO:0007166">
    <property type="term" value="P:cell surface receptor signaling pathway"/>
    <property type="evidence" value="ECO:0007669"/>
    <property type="project" value="InterPro"/>
</dbReference>
<dbReference type="GO" id="GO:0016020">
    <property type="term" value="C:membrane"/>
    <property type="evidence" value="ECO:0007669"/>
    <property type="project" value="UniProtKB-SubCell"/>
</dbReference>
<feature type="transmembrane region" description="Helical" evidence="5">
    <location>
        <begin position="317"/>
        <end position="337"/>
    </location>
</feature>
<protein>
    <recommendedName>
        <fullName evidence="6">G-protein coupled receptors family 2 profile 2 domain-containing protein</fullName>
    </recommendedName>
</protein>
<dbReference type="CDD" id="cd15039">
    <property type="entry name" value="7tmB3_Methuselah-like"/>
    <property type="match status" value="1"/>
</dbReference>
<evidence type="ECO:0000256" key="5">
    <source>
        <dbReference type="SAM" id="Phobius"/>
    </source>
</evidence>
<feature type="transmembrane region" description="Helical" evidence="5">
    <location>
        <begin position="107"/>
        <end position="133"/>
    </location>
</feature>
<dbReference type="PROSITE" id="PS50261">
    <property type="entry name" value="G_PROTEIN_RECEP_F2_4"/>
    <property type="match status" value="1"/>
</dbReference>
<dbReference type="EMBL" id="BLKM01009892">
    <property type="protein sequence ID" value="GFG28663.1"/>
    <property type="molecule type" value="Genomic_DNA"/>
</dbReference>
<gene>
    <name evidence="7" type="ORF">Cfor_05684</name>
</gene>
<dbReference type="InParanoid" id="A0A6L2P8S5"/>
<feature type="transmembrane region" description="Helical" evidence="5">
    <location>
        <begin position="267"/>
        <end position="297"/>
    </location>
</feature>
<proteinExistence type="predicted"/>
<evidence type="ECO:0000313" key="7">
    <source>
        <dbReference type="EMBL" id="GFG28663.1"/>
    </source>
</evidence>
<dbReference type="InterPro" id="IPR053231">
    <property type="entry name" value="GPCR_LN-TM7"/>
</dbReference>
<sequence length="418" mass="46640">MREISIRRTALLNTGDPGAANKQPMELFSVYLTTLWTAYFVRCRMTRLFKVLSYGRTEVKQDSLRKVTSDLTMENVYTARVHGFPNLTGRGLLTVGISGQQMTQEGVLSLIVVLGSSVSLVGLVFAFITYSLFSDLRNLSGTTLMNLLAALFMAQLLYVIGVGGVQDSELCVALAFSLQYIRLTVFCWLTAMTHDMYTTFRNNVNLVPLADPRISSSFWKYSLFGWGTPMIFLAGAIVLQLRQKAGNLLDTATLQHTNCWFLDHDAFIFGFVVPVMTLLVIVIVLLVRSAVVARFTVSMQVTRRAREKMRRKRHLQLFLFLKVTILIGAVAALGVFAKLTGMNAFWVAFNVGHGLQGIAVALCVACNCQVLRIYTRTLRRTRSYSRKTTKYCPVGTSSELSKSTSLQLLTWEPTPDAV</sequence>
<evidence type="ECO:0000256" key="1">
    <source>
        <dbReference type="ARBA" id="ARBA00004141"/>
    </source>
</evidence>
<evidence type="ECO:0000256" key="2">
    <source>
        <dbReference type="ARBA" id="ARBA00022692"/>
    </source>
</evidence>
<dbReference type="PRINTS" id="PR00249">
    <property type="entry name" value="GPCRSECRETIN"/>
</dbReference>
<dbReference type="InterPro" id="IPR017981">
    <property type="entry name" value="GPCR_2-like_7TM"/>
</dbReference>
<keyword evidence="8" id="KW-1185">Reference proteome</keyword>
<reference evidence="8" key="1">
    <citation type="submission" date="2020-01" db="EMBL/GenBank/DDBJ databases">
        <title>Draft genome sequence of the Termite Coptotermes fromosanus.</title>
        <authorList>
            <person name="Itakura S."/>
            <person name="Yosikawa Y."/>
            <person name="Umezawa K."/>
        </authorList>
    </citation>
    <scope>NUCLEOTIDE SEQUENCE [LARGE SCALE GENOMIC DNA]</scope>
</reference>
<evidence type="ECO:0000259" key="6">
    <source>
        <dbReference type="PROSITE" id="PS50261"/>
    </source>
</evidence>
<dbReference type="Gene3D" id="1.20.1070.10">
    <property type="entry name" value="Rhodopsin 7-helix transmembrane proteins"/>
    <property type="match status" value="1"/>
</dbReference>
<accession>A0A6L2P8S5</accession>
<dbReference type="InterPro" id="IPR000832">
    <property type="entry name" value="GPCR_2_secretin-like"/>
</dbReference>
<keyword evidence="3 5" id="KW-1133">Transmembrane helix</keyword>
<evidence type="ECO:0000256" key="4">
    <source>
        <dbReference type="ARBA" id="ARBA00023136"/>
    </source>
</evidence>
<keyword evidence="2 5" id="KW-0812">Transmembrane</keyword>
<dbReference type="OrthoDB" id="6134459at2759"/>
<dbReference type="GO" id="GO:0004930">
    <property type="term" value="F:G protein-coupled receptor activity"/>
    <property type="evidence" value="ECO:0007669"/>
    <property type="project" value="InterPro"/>
</dbReference>
<comment type="subcellular location">
    <subcellularLocation>
        <location evidence="1">Membrane</location>
        <topology evidence="1">Multi-pass membrane protein</topology>
    </subcellularLocation>
</comment>
<keyword evidence="4 5" id="KW-0472">Membrane</keyword>